<keyword evidence="2" id="KW-1185">Reference proteome</keyword>
<feature type="non-terminal residue" evidence="1">
    <location>
        <position position="1"/>
    </location>
</feature>
<dbReference type="EMBL" id="JAWDJW010002261">
    <property type="protein sequence ID" value="KAK3078034.1"/>
    <property type="molecule type" value="Genomic_DNA"/>
</dbReference>
<evidence type="ECO:0000313" key="1">
    <source>
        <dbReference type="EMBL" id="KAK3078034.1"/>
    </source>
</evidence>
<name>A0ACC3DN58_9PEZI</name>
<dbReference type="Proteomes" id="UP001186974">
    <property type="component" value="Unassembled WGS sequence"/>
</dbReference>
<protein>
    <submittedName>
        <fullName evidence="1">Uncharacterized protein</fullName>
    </submittedName>
</protein>
<gene>
    <name evidence="1" type="ORF">LTS18_008606</name>
</gene>
<sequence>PAETIVTRWKRDPFARGSYSYVGPKTQSGDYDVMARPVGPLVFAGEATCGTHPATVHGAYLSGLRAAADVTDDLLGPLKAPEKISTGRIQPELPLAEVPIKKAKIKPSVAWELVPIKPLPTPPPTIFTSRDKEEIEQYEASIIGAILSEVGERPLKPTVAGVNPFLLYQKDHWYNCKAECEALKQQNTGKPDAKASREEIRIHLGHKWRNLPEEEKAPYQTTAQASRDQTGERTADYKDRVAKWDADAVRIREEYVKNNTPPDASRGKFLSTSYKTPIELGSARKGRKVNYAEDDDAMAGI</sequence>
<accession>A0ACC3DN58</accession>
<comment type="caution">
    <text evidence="1">The sequence shown here is derived from an EMBL/GenBank/DDBJ whole genome shotgun (WGS) entry which is preliminary data.</text>
</comment>
<reference evidence="1" key="1">
    <citation type="submission" date="2024-09" db="EMBL/GenBank/DDBJ databases">
        <title>Black Yeasts Isolated from many extreme environments.</title>
        <authorList>
            <person name="Coleine C."/>
            <person name="Stajich J.E."/>
            <person name="Selbmann L."/>
        </authorList>
    </citation>
    <scope>NUCLEOTIDE SEQUENCE</scope>
    <source>
        <strain evidence="1">CCFEE 5737</strain>
    </source>
</reference>
<proteinExistence type="predicted"/>
<organism evidence="1 2">
    <name type="scientific">Coniosporium uncinatum</name>
    <dbReference type="NCBI Taxonomy" id="93489"/>
    <lineage>
        <taxon>Eukaryota</taxon>
        <taxon>Fungi</taxon>
        <taxon>Dikarya</taxon>
        <taxon>Ascomycota</taxon>
        <taxon>Pezizomycotina</taxon>
        <taxon>Dothideomycetes</taxon>
        <taxon>Dothideomycetes incertae sedis</taxon>
        <taxon>Coniosporium</taxon>
    </lineage>
</organism>
<evidence type="ECO:0000313" key="2">
    <source>
        <dbReference type="Proteomes" id="UP001186974"/>
    </source>
</evidence>